<name>A0A1U7M7P9_TISCR</name>
<dbReference type="InterPro" id="IPR023346">
    <property type="entry name" value="Lysozyme-like_dom_sf"/>
</dbReference>
<evidence type="ECO:0000259" key="1">
    <source>
        <dbReference type="Pfam" id="PF01464"/>
    </source>
</evidence>
<dbReference type="Proteomes" id="UP000186112">
    <property type="component" value="Unassembled WGS sequence"/>
</dbReference>
<comment type="caution">
    <text evidence="2">The sequence shown here is derived from an EMBL/GenBank/DDBJ whole genome shotgun (WGS) entry which is preliminary data.</text>
</comment>
<sequence>MRFFKRIITKILIFFSLLFIISSVIGVIVYSRYPLYYKEDIGKAANKYNIDPYLIVSIINVESGFHKEAKSSKDARGLMQIVDQTGEWGAKELKIANYQKDNLFDPKLNIELGTWYLERLGKEFDGDLNLILAAYNGGSGNVNKWLKDKNYSKDGKKLDKIPFKETENYVEKVKSGYENYKKLYGEINFQDAGYDSLFINYIYKLKSYIKEIEE</sequence>
<keyword evidence="3" id="KW-1185">Reference proteome</keyword>
<dbReference type="Gene3D" id="1.10.530.10">
    <property type="match status" value="1"/>
</dbReference>
<dbReference type="EC" id="4.2.2.-" evidence="2"/>
<feature type="domain" description="Transglycosylase SLT" evidence="1">
    <location>
        <begin position="41"/>
        <end position="153"/>
    </location>
</feature>
<dbReference type="PANTHER" id="PTHR37423:SF2">
    <property type="entry name" value="MEMBRANE-BOUND LYTIC MUREIN TRANSGLYCOSYLASE C"/>
    <property type="match status" value="1"/>
</dbReference>
<protein>
    <submittedName>
        <fullName evidence="2">Soluble lytic murein transglycosylase</fullName>
        <ecNumber evidence="2">4.2.2.-</ecNumber>
    </submittedName>
</protein>
<dbReference type="OrthoDB" id="9815002at2"/>
<dbReference type="SUPFAM" id="SSF53955">
    <property type="entry name" value="Lysozyme-like"/>
    <property type="match status" value="1"/>
</dbReference>
<evidence type="ECO:0000313" key="3">
    <source>
        <dbReference type="Proteomes" id="UP000186112"/>
    </source>
</evidence>
<gene>
    <name evidence="2" type="primary">slt</name>
    <name evidence="2" type="ORF">TICRE_06490</name>
</gene>
<reference evidence="2 3" key="1">
    <citation type="submission" date="2016-02" db="EMBL/GenBank/DDBJ databases">
        <title>Genome sequence of Tissierella creatinophila DSM 6911.</title>
        <authorList>
            <person name="Poehlein A."/>
            <person name="Daniel R."/>
        </authorList>
    </citation>
    <scope>NUCLEOTIDE SEQUENCE [LARGE SCALE GENOMIC DNA]</scope>
    <source>
        <strain evidence="2 3">DSM 6911</strain>
    </source>
</reference>
<dbReference type="EMBL" id="LTDM01000009">
    <property type="protein sequence ID" value="OLS03311.1"/>
    <property type="molecule type" value="Genomic_DNA"/>
</dbReference>
<evidence type="ECO:0000313" key="2">
    <source>
        <dbReference type="EMBL" id="OLS03311.1"/>
    </source>
</evidence>
<dbReference type="InterPro" id="IPR008258">
    <property type="entry name" value="Transglycosylase_SLT_dom_1"/>
</dbReference>
<dbReference type="AlphaFoldDB" id="A0A1U7M7P9"/>
<dbReference type="Pfam" id="PF01464">
    <property type="entry name" value="SLT"/>
    <property type="match status" value="1"/>
</dbReference>
<proteinExistence type="predicted"/>
<dbReference type="PANTHER" id="PTHR37423">
    <property type="entry name" value="SOLUBLE LYTIC MUREIN TRANSGLYCOSYLASE-RELATED"/>
    <property type="match status" value="1"/>
</dbReference>
<keyword evidence="2" id="KW-0456">Lyase</keyword>
<dbReference type="RefSeq" id="WP_075725085.1">
    <property type="nucleotide sequence ID" value="NZ_LTDM01000009.1"/>
</dbReference>
<dbReference type="CDD" id="cd16896">
    <property type="entry name" value="LT_Slt70-like"/>
    <property type="match status" value="1"/>
</dbReference>
<accession>A0A1U7M7P9</accession>
<dbReference type="GO" id="GO:0016829">
    <property type="term" value="F:lyase activity"/>
    <property type="evidence" value="ECO:0007669"/>
    <property type="project" value="UniProtKB-KW"/>
</dbReference>
<organism evidence="2 3">
    <name type="scientific">Tissierella creatinophila DSM 6911</name>
    <dbReference type="NCBI Taxonomy" id="1123403"/>
    <lineage>
        <taxon>Bacteria</taxon>
        <taxon>Bacillati</taxon>
        <taxon>Bacillota</taxon>
        <taxon>Tissierellia</taxon>
        <taxon>Tissierellales</taxon>
        <taxon>Tissierellaceae</taxon>
        <taxon>Tissierella</taxon>
    </lineage>
</organism>